<evidence type="ECO:0000256" key="2">
    <source>
        <dbReference type="ARBA" id="ARBA00022801"/>
    </source>
</evidence>
<keyword evidence="2" id="KW-0378">Hydrolase</keyword>
<accession>A0A218KID8</accession>
<reference evidence="5" key="1">
    <citation type="journal article" date="2013" name="Insect Biochem. Mol. Biol.">
        <title>Detection of the Wolbachia protein WPIP0282 in mosquito spermathecae: implications for cytoplasmic incompatibility.</title>
        <authorList>
            <person name="Beckmann J.F."/>
            <person name="Fallon A.M."/>
        </authorList>
    </citation>
    <scope>NUCLEOTIDE SEQUENCE</scope>
    <source>
        <strain evidence="5">P2</strain>
    </source>
</reference>
<organism evidence="5">
    <name type="scientific">Wolbachia pipientis</name>
    <dbReference type="NCBI Taxonomy" id="955"/>
    <lineage>
        <taxon>Bacteria</taxon>
        <taxon>Pseudomonadati</taxon>
        <taxon>Pseudomonadota</taxon>
        <taxon>Alphaproteobacteria</taxon>
        <taxon>Rickettsiales</taxon>
        <taxon>Anaplasmataceae</taxon>
        <taxon>Wolbachieae</taxon>
        <taxon>Wolbachia</taxon>
    </lineage>
</organism>
<gene>
    <name evidence="5" type="primary">DUB</name>
</gene>
<sequence>MSNGDGLIRSLVDGDLEGFRQGFESFLDQCPSFLYHVSAGRFLPVFFFSMFSTAHDANILNANERVYFRFDNHGVNPRNGENRNTANLKVAVYRDGQQVVRCYSISDRPNSDGLRFSERERDFLVQEIIRQNQGLMEEDLNFEQYKVCMHGKGKSQGEAIATVFEVIREKDFRGRDKFAKYSASEVHFLRQLFRNHRLTIKEIEGRQLNQNQRRQLGRLVNFAQVAQGQQGIDNFMEMLASDRRQDVRDRIRREILPYITDIYNNYRQVLENNIENRNQRFEGHGFLLGFLANFSHLCTIDIDLDLSPRNSHVAFLVRHQVERENIPIVINLATRAPPYIALNRARSHAERLHVFSFIPIHTESRNTVCVGLNFNLNLDPFSVDTVGLQQDRFPLVQRLFECLENEGIRENIRDFLLHHLPAEIPRNAENYDRIFDCITGFAFGNSAFDREYLELEEGEDRVRVRKYIFRYGDGDLRRHTLTMVFHAEGSDIVILHIRAHDAQQQGAINLQTLNVNGNDVHVWEVSCTLNNQLELDIDLPNDLGLYHDYQNNNANNFLAGDLVQVPNTENVHNTLNQVVNDGWKNIAQHRGLFQEISGALMPLVDTINVNSEDKFRSILHGTFYASDNPYKVLAMYKVGQTYSLKRGQEEEGERVILTRITEQRLDLLLLRQPRENDLDTHPIGYVLRLANNSEEVGQQQNDARQEIGRLKKQHRGFIPITSGNEVVLFPLVFNAGAGRVEGLISIPEGIGREEYVHILDRGGRDSRPGGLVGPESVIDENPPEGLLSDQTRENFRRFYEEKAPGQNSIFLLDIGDNLHVPFSYLQGTRAQVIETLKSRIRGGGTPTAQGILQQINAILRRNNAREIEDVHDLLALDFATDNQNYRYWLQTHDMFFAARQYTFLDNQSHSTNDHYGFEITSVGVDGNQNDPTGRGLLSSHITNFKQKVDSGEKDRLIAIINVGNRHWVTLVIVHQNGNYYGYYADSLGPDSGIDNNIRGALRECDINDDNVHNISVHQQTDGHNCGIWVYENARDINQAIDQALQGNNNFGEKGEGIIGYIRGLLSAGIGNDTRQPRRNEQYFEDRRRDISQLLQNDPNLPSRRSDLIQAHPGIQHEIDPLLLQFLGLQYPQRGGGGALQLGGERVISIDFGNPQSALDKIDGVSRVYNHSNSRGSR</sequence>
<reference evidence="5" key="2">
    <citation type="submission" date="2016-04" db="EMBL/GenBank/DDBJ databases">
        <authorList>
            <person name="Evans L.H."/>
            <person name="Alamgir A."/>
            <person name="Owens N."/>
            <person name="Weber N.D."/>
            <person name="Virtaneva K."/>
            <person name="Barbian K."/>
            <person name="Babar A."/>
            <person name="Rosenke K."/>
        </authorList>
    </citation>
    <scope>NUCLEOTIDE SEQUENCE</scope>
    <source>
        <strain evidence="5">P2</strain>
    </source>
</reference>
<feature type="region of interest" description="Disordered" evidence="3">
    <location>
        <begin position="766"/>
        <end position="786"/>
    </location>
</feature>
<dbReference type="InterPro" id="IPR038765">
    <property type="entry name" value="Papain-like_cys_pep_sf"/>
</dbReference>
<evidence type="ECO:0000256" key="1">
    <source>
        <dbReference type="ARBA" id="ARBA00022670"/>
    </source>
</evidence>
<dbReference type="GO" id="GO:0006508">
    <property type="term" value="P:proteolysis"/>
    <property type="evidence" value="ECO:0007669"/>
    <property type="project" value="UniProtKB-KW"/>
</dbReference>
<dbReference type="GO" id="GO:0008234">
    <property type="term" value="F:cysteine-type peptidase activity"/>
    <property type="evidence" value="ECO:0007669"/>
    <property type="project" value="InterPro"/>
</dbReference>
<dbReference type="Gene3D" id="3.40.395.10">
    <property type="entry name" value="Adenoviral Proteinase, Chain A"/>
    <property type="match status" value="1"/>
</dbReference>
<protein>
    <submittedName>
        <fullName evidence="5">Deubiquitylase</fullName>
    </submittedName>
</protein>
<evidence type="ECO:0000259" key="4">
    <source>
        <dbReference type="PROSITE" id="PS50600"/>
    </source>
</evidence>
<dbReference type="EMBL" id="KX077602">
    <property type="protein sequence ID" value="ANV22056.1"/>
    <property type="molecule type" value="Genomic_DNA"/>
</dbReference>
<dbReference type="PROSITE" id="PS50600">
    <property type="entry name" value="ULP_PROTEASE"/>
    <property type="match status" value="1"/>
</dbReference>
<dbReference type="InterPro" id="IPR003653">
    <property type="entry name" value="Peptidase_C48_C"/>
</dbReference>
<proteinExistence type="predicted"/>
<dbReference type="AlphaFoldDB" id="A0A218KID8"/>
<feature type="domain" description="Ubiquitin-like protease family profile" evidence="4">
    <location>
        <begin position="857"/>
        <end position="1036"/>
    </location>
</feature>
<keyword evidence="1" id="KW-0645">Protease</keyword>
<evidence type="ECO:0000256" key="3">
    <source>
        <dbReference type="SAM" id="MobiDB-lite"/>
    </source>
</evidence>
<name>A0A218KID8_WOLPI</name>
<dbReference type="SUPFAM" id="SSF54001">
    <property type="entry name" value="Cysteine proteinases"/>
    <property type="match status" value="1"/>
</dbReference>
<evidence type="ECO:0000313" key="5">
    <source>
        <dbReference type="EMBL" id="ANV22056.1"/>
    </source>
</evidence>